<accession>A0A1H0HPB0</accession>
<organism evidence="3 4">
    <name type="scientific">Aureimonas jatrophae</name>
    <dbReference type="NCBI Taxonomy" id="1166073"/>
    <lineage>
        <taxon>Bacteria</taxon>
        <taxon>Pseudomonadati</taxon>
        <taxon>Pseudomonadota</taxon>
        <taxon>Alphaproteobacteria</taxon>
        <taxon>Hyphomicrobiales</taxon>
        <taxon>Aurantimonadaceae</taxon>
        <taxon>Aureimonas</taxon>
    </lineage>
</organism>
<name>A0A1H0HPB0_9HYPH</name>
<evidence type="ECO:0000313" key="3">
    <source>
        <dbReference type="EMBL" id="SDO21026.1"/>
    </source>
</evidence>
<dbReference type="InterPro" id="IPR011055">
    <property type="entry name" value="Dup_hybrid_motif"/>
</dbReference>
<evidence type="ECO:0000256" key="1">
    <source>
        <dbReference type="SAM" id="SignalP"/>
    </source>
</evidence>
<gene>
    <name evidence="3" type="ORF">SAMN05192530_104208</name>
</gene>
<dbReference type="RefSeq" id="WP_090673042.1">
    <property type="nucleotide sequence ID" value="NZ_FNIT01000004.1"/>
</dbReference>
<dbReference type="Proteomes" id="UP000198793">
    <property type="component" value="Unassembled WGS sequence"/>
</dbReference>
<feature type="chain" id="PRO_5011501473" evidence="1">
    <location>
        <begin position="27"/>
        <end position="340"/>
    </location>
</feature>
<dbReference type="PANTHER" id="PTHR21666:SF270">
    <property type="entry name" value="MUREIN HYDROLASE ACTIVATOR ENVC"/>
    <property type="match status" value="1"/>
</dbReference>
<dbReference type="EMBL" id="FNIT01000004">
    <property type="protein sequence ID" value="SDO21026.1"/>
    <property type="molecule type" value="Genomic_DNA"/>
</dbReference>
<dbReference type="CDD" id="cd12797">
    <property type="entry name" value="M23_peptidase"/>
    <property type="match status" value="1"/>
</dbReference>
<dbReference type="InterPro" id="IPR050570">
    <property type="entry name" value="Cell_wall_metabolism_enzyme"/>
</dbReference>
<dbReference type="Gene3D" id="2.70.70.10">
    <property type="entry name" value="Glucose Permease (Domain IIA)"/>
    <property type="match status" value="1"/>
</dbReference>
<evidence type="ECO:0000313" key="4">
    <source>
        <dbReference type="Proteomes" id="UP000198793"/>
    </source>
</evidence>
<protein>
    <submittedName>
        <fullName evidence="3">Peptidase family M23</fullName>
    </submittedName>
</protein>
<dbReference type="GO" id="GO:0004222">
    <property type="term" value="F:metalloendopeptidase activity"/>
    <property type="evidence" value="ECO:0007669"/>
    <property type="project" value="TreeGrafter"/>
</dbReference>
<dbReference type="OrthoDB" id="5489603at2"/>
<dbReference type="AlphaFoldDB" id="A0A1H0HPB0"/>
<dbReference type="STRING" id="1166073.SAMN05192530_104208"/>
<dbReference type="PANTHER" id="PTHR21666">
    <property type="entry name" value="PEPTIDASE-RELATED"/>
    <property type="match status" value="1"/>
</dbReference>
<evidence type="ECO:0000259" key="2">
    <source>
        <dbReference type="Pfam" id="PF01551"/>
    </source>
</evidence>
<dbReference type="InterPro" id="IPR016047">
    <property type="entry name" value="M23ase_b-sheet_dom"/>
</dbReference>
<dbReference type="SUPFAM" id="SSF51261">
    <property type="entry name" value="Duplicated hybrid motif"/>
    <property type="match status" value="1"/>
</dbReference>
<proteinExistence type="predicted"/>
<dbReference type="Pfam" id="PF01551">
    <property type="entry name" value="Peptidase_M23"/>
    <property type="match status" value="1"/>
</dbReference>
<reference evidence="3 4" key="1">
    <citation type="submission" date="2016-10" db="EMBL/GenBank/DDBJ databases">
        <authorList>
            <person name="de Groot N.N."/>
        </authorList>
    </citation>
    <scope>NUCLEOTIDE SEQUENCE [LARGE SCALE GENOMIC DNA]</scope>
    <source>
        <strain evidence="4">L7-484,KACC 16230,DSM 25025</strain>
    </source>
</reference>
<feature type="domain" description="M23ase beta-sheet core" evidence="2">
    <location>
        <begin position="73"/>
        <end position="191"/>
    </location>
</feature>
<feature type="signal peptide" evidence="1">
    <location>
        <begin position="1"/>
        <end position="26"/>
    </location>
</feature>
<keyword evidence="4" id="KW-1185">Reference proteome</keyword>
<sequence>MRLAGARSGLMRLAFGAVLAGGPAWAEDAPPLMLGLPVACALGADCFVQQFPDMDAGPGATDPFCGTAAYDGHDGLDIRLLSMRDVARGVAVVAPAAGTVRGVRDGMEDRFASTPELRAAIRGTECGNGVVIDHGAGVETQVCHLRKGSVAVRAGERVETGAKLGEIGASGLAEFPHVHLSVRQEGRKVDPVSGRPVGSGCRGDEAMAASWFSPDARKALLAHPPTAILATGLSGAPVDYNRLVVDGPPPVPASGEPATLAYGWYANVRGGDRIRLTLTAPDGSRFMTQDSEPLAGAKAAYSAFAGRRQALRPGLWHVRTDVLRDGATVASREERVEVAP</sequence>
<keyword evidence="1" id="KW-0732">Signal</keyword>